<protein>
    <submittedName>
        <fullName evidence="2">Uncharacterized protein</fullName>
    </submittedName>
</protein>
<evidence type="ECO:0000256" key="1">
    <source>
        <dbReference type="SAM" id="MobiDB-lite"/>
    </source>
</evidence>
<comment type="caution">
    <text evidence="2">The sequence shown here is derived from an EMBL/GenBank/DDBJ whole genome shotgun (WGS) entry which is preliminary data.</text>
</comment>
<name>A0A4Y2A0J3_ARAVE</name>
<evidence type="ECO:0000313" key="2">
    <source>
        <dbReference type="EMBL" id="GBL73311.1"/>
    </source>
</evidence>
<gene>
    <name evidence="2" type="ORF">AVEN_159347_1</name>
</gene>
<organism evidence="2 3">
    <name type="scientific">Araneus ventricosus</name>
    <name type="common">Orbweaver spider</name>
    <name type="synonym">Epeira ventricosa</name>
    <dbReference type="NCBI Taxonomy" id="182803"/>
    <lineage>
        <taxon>Eukaryota</taxon>
        <taxon>Metazoa</taxon>
        <taxon>Ecdysozoa</taxon>
        <taxon>Arthropoda</taxon>
        <taxon>Chelicerata</taxon>
        <taxon>Arachnida</taxon>
        <taxon>Araneae</taxon>
        <taxon>Araneomorphae</taxon>
        <taxon>Entelegynae</taxon>
        <taxon>Araneoidea</taxon>
        <taxon>Araneidae</taxon>
        <taxon>Araneus</taxon>
    </lineage>
</organism>
<feature type="region of interest" description="Disordered" evidence="1">
    <location>
        <begin position="104"/>
        <end position="126"/>
    </location>
</feature>
<dbReference type="EMBL" id="BGPR01000003">
    <property type="protein sequence ID" value="GBL73311.1"/>
    <property type="molecule type" value="Genomic_DNA"/>
</dbReference>
<proteinExistence type="predicted"/>
<evidence type="ECO:0000313" key="3">
    <source>
        <dbReference type="Proteomes" id="UP000499080"/>
    </source>
</evidence>
<accession>A0A4Y2A0J3</accession>
<sequence length="126" mass="14004">MNNMCFVNSAPPINELADIGDGRCFTLPAPWHFSNAGLSISVGLEYSPNVNIHQATKQVGHLSRSGHAPLILFLFLEKQKKNDALILLVLPRVLLSCTRQTNRREPHHVSPLSPFPLDLQSPEPFN</sequence>
<dbReference type="AlphaFoldDB" id="A0A4Y2A0J3"/>
<dbReference type="Proteomes" id="UP000499080">
    <property type="component" value="Unassembled WGS sequence"/>
</dbReference>
<reference evidence="2 3" key="1">
    <citation type="journal article" date="2019" name="Sci. Rep.">
        <title>Orb-weaving spider Araneus ventricosus genome elucidates the spidroin gene catalogue.</title>
        <authorList>
            <person name="Kono N."/>
            <person name="Nakamura H."/>
            <person name="Ohtoshi R."/>
            <person name="Moran D.A.P."/>
            <person name="Shinohara A."/>
            <person name="Yoshida Y."/>
            <person name="Fujiwara M."/>
            <person name="Mori M."/>
            <person name="Tomita M."/>
            <person name="Arakawa K."/>
        </authorList>
    </citation>
    <scope>NUCLEOTIDE SEQUENCE [LARGE SCALE GENOMIC DNA]</scope>
</reference>
<keyword evidence="3" id="KW-1185">Reference proteome</keyword>